<dbReference type="InterPro" id="IPR040687">
    <property type="entry name" value="DUF5586"/>
</dbReference>
<gene>
    <name evidence="2" type="ORF">E5288_WYG018955</name>
</gene>
<dbReference type="EMBL" id="VBQZ03006462">
    <property type="protein sequence ID" value="MXR00002.1"/>
    <property type="molecule type" value="Genomic_DNA"/>
</dbReference>
<feature type="compositionally biased region" description="Basic and acidic residues" evidence="1">
    <location>
        <begin position="44"/>
        <end position="53"/>
    </location>
</feature>
<organism evidence="2 3">
    <name type="scientific">Bos mutus</name>
    <name type="common">wild yak</name>
    <dbReference type="NCBI Taxonomy" id="72004"/>
    <lineage>
        <taxon>Eukaryota</taxon>
        <taxon>Metazoa</taxon>
        <taxon>Chordata</taxon>
        <taxon>Craniata</taxon>
        <taxon>Vertebrata</taxon>
        <taxon>Euteleostomi</taxon>
        <taxon>Mammalia</taxon>
        <taxon>Eutheria</taxon>
        <taxon>Laurasiatheria</taxon>
        <taxon>Artiodactyla</taxon>
        <taxon>Ruminantia</taxon>
        <taxon>Pecora</taxon>
        <taxon>Bovidae</taxon>
        <taxon>Bovinae</taxon>
        <taxon>Bos</taxon>
    </lineage>
</organism>
<evidence type="ECO:0000256" key="1">
    <source>
        <dbReference type="SAM" id="MobiDB-lite"/>
    </source>
</evidence>
<comment type="caution">
    <text evidence="2">The sequence shown here is derived from an EMBL/GenBank/DDBJ whole genome shotgun (WGS) entry which is preliminary data.</text>
</comment>
<evidence type="ECO:0000313" key="2">
    <source>
        <dbReference type="EMBL" id="MXR00002.1"/>
    </source>
</evidence>
<dbReference type="AlphaFoldDB" id="A0A6B0SD75"/>
<dbReference type="Proteomes" id="UP000322234">
    <property type="component" value="Unassembled WGS sequence"/>
</dbReference>
<keyword evidence="3" id="KW-1185">Reference proteome</keyword>
<reference evidence="2" key="1">
    <citation type="submission" date="2019-10" db="EMBL/GenBank/DDBJ databases">
        <title>The sequence and de novo assembly of the wild yak genome.</title>
        <authorList>
            <person name="Liu Y."/>
        </authorList>
    </citation>
    <scope>NUCLEOTIDE SEQUENCE [LARGE SCALE GENOMIC DNA]</scope>
    <source>
        <strain evidence="2">WY2019</strain>
    </source>
</reference>
<evidence type="ECO:0000313" key="3">
    <source>
        <dbReference type="Proteomes" id="UP000322234"/>
    </source>
</evidence>
<sequence>MASHQQSRIQAYLEKNRIGPLFEVRRWGASGPVCLRKKGCKTPRREVRGEKGDTGGAPPWPRFSGIRSARARCPGTRPRGHLFGYLGADR</sequence>
<dbReference type="Pfam" id="PF17824">
    <property type="entry name" value="DUF5586"/>
    <property type="match status" value="1"/>
</dbReference>
<feature type="region of interest" description="Disordered" evidence="1">
    <location>
        <begin position="44"/>
        <end position="71"/>
    </location>
</feature>
<protein>
    <submittedName>
        <fullName evidence="2">Uncharacterized protein</fullName>
    </submittedName>
</protein>
<proteinExistence type="predicted"/>
<name>A0A6B0SD75_9CETA</name>
<accession>A0A6B0SD75</accession>